<dbReference type="RefSeq" id="WP_111297049.1">
    <property type="nucleotide sequence ID" value="NZ_QKZV01000010.1"/>
</dbReference>
<comment type="caution">
    <text evidence="9">The sequence shown here is derived from an EMBL/GenBank/DDBJ whole genome shotgun (WGS) entry which is preliminary data.</text>
</comment>
<dbReference type="Gene3D" id="2.60.40.1120">
    <property type="entry name" value="Carboxypeptidase-like, regulatory domain"/>
    <property type="match status" value="1"/>
</dbReference>
<name>A0A2W7RI06_9BACT</name>
<dbReference type="Pfam" id="PF13715">
    <property type="entry name" value="CarbopepD_reg_2"/>
    <property type="match status" value="1"/>
</dbReference>
<feature type="domain" description="TonB-dependent receptor plug" evidence="8">
    <location>
        <begin position="126"/>
        <end position="253"/>
    </location>
</feature>
<dbReference type="NCBIfam" id="TIGR04056">
    <property type="entry name" value="OMP_RagA_SusC"/>
    <property type="match status" value="1"/>
</dbReference>
<proteinExistence type="inferred from homology"/>
<evidence type="ECO:0000256" key="4">
    <source>
        <dbReference type="ARBA" id="ARBA00022692"/>
    </source>
</evidence>
<dbReference type="SUPFAM" id="SSF56935">
    <property type="entry name" value="Porins"/>
    <property type="match status" value="1"/>
</dbReference>
<dbReference type="Gene3D" id="2.40.170.20">
    <property type="entry name" value="TonB-dependent receptor, beta-barrel domain"/>
    <property type="match status" value="1"/>
</dbReference>
<dbReference type="InterPro" id="IPR039426">
    <property type="entry name" value="TonB-dep_rcpt-like"/>
</dbReference>
<dbReference type="GO" id="GO:0009279">
    <property type="term" value="C:cell outer membrane"/>
    <property type="evidence" value="ECO:0007669"/>
    <property type="project" value="UniProtKB-SubCell"/>
</dbReference>
<evidence type="ECO:0000256" key="3">
    <source>
        <dbReference type="ARBA" id="ARBA00022452"/>
    </source>
</evidence>
<evidence type="ECO:0000256" key="1">
    <source>
        <dbReference type="ARBA" id="ARBA00004571"/>
    </source>
</evidence>
<dbReference type="InterPro" id="IPR036942">
    <property type="entry name" value="Beta-barrel_TonB_sf"/>
</dbReference>
<keyword evidence="6 7" id="KW-0998">Cell outer membrane</keyword>
<dbReference type="Pfam" id="PF07715">
    <property type="entry name" value="Plug"/>
    <property type="match status" value="1"/>
</dbReference>
<dbReference type="PROSITE" id="PS52016">
    <property type="entry name" value="TONB_DEPENDENT_REC_3"/>
    <property type="match status" value="1"/>
</dbReference>
<keyword evidence="4 7" id="KW-0812">Transmembrane</keyword>
<comment type="similarity">
    <text evidence="7">Belongs to the TonB-dependent receptor family.</text>
</comment>
<dbReference type="EMBL" id="QKZV01000010">
    <property type="protein sequence ID" value="PZX60538.1"/>
    <property type="molecule type" value="Genomic_DNA"/>
</dbReference>
<evidence type="ECO:0000256" key="2">
    <source>
        <dbReference type="ARBA" id="ARBA00022448"/>
    </source>
</evidence>
<dbReference type="InterPro" id="IPR023996">
    <property type="entry name" value="TonB-dep_OMP_SusC/RagA"/>
</dbReference>
<dbReference type="Gene3D" id="2.170.130.10">
    <property type="entry name" value="TonB-dependent receptor, plug domain"/>
    <property type="match status" value="1"/>
</dbReference>
<evidence type="ECO:0000313" key="9">
    <source>
        <dbReference type="EMBL" id="PZX60538.1"/>
    </source>
</evidence>
<gene>
    <name evidence="9" type="ORF">LX80_02557</name>
</gene>
<evidence type="ECO:0000256" key="6">
    <source>
        <dbReference type="ARBA" id="ARBA00023237"/>
    </source>
</evidence>
<keyword evidence="2 7" id="KW-0813">Transport</keyword>
<reference evidence="9 10" key="1">
    <citation type="submission" date="2018-06" db="EMBL/GenBank/DDBJ databases">
        <title>Genomic Encyclopedia of Archaeal and Bacterial Type Strains, Phase II (KMG-II): from individual species to whole genera.</title>
        <authorList>
            <person name="Goeker M."/>
        </authorList>
    </citation>
    <scope>NUCLEOTIDE SEQUENCE [LARGE SCALE GENOMIC DNA]</scope>
    <source>
        <strain evidence="9 10">DSM 23241</strain>
    </source>
</reference>
<dbReference type="InterPro" id="IPR037066">
    <property type="entry name" value="Plug_dom_sf"/>
</dbReference>
<evidence type="ECO:0000313" key="10">
    <source>
        <dbReference type="Proteomes" id="UP000249720"/>
    </source>
</evidence>
<comment type="subcellular location">
    <subcellularLocation>
        <location evidence="1 7">Cell outer membrane</location>
        <topology evidence="1 7">Multi-pass membrane protein</topology>
    </subcellularLocation>
</comment>
<dbReference type="AlphaFoldDB" id="A0A2W7RI06"/>
<organism evidence="9 10">
    <name type="scientific">Hydrotalea sandarakina</name>
    <dbReference type="NCBI Taxonomy" id="1004304"/>
    <lineage>
        <taxon>Bacteria</taxon>
        <taxon>Pseudomonadati</taxon>
        <taxon>Bacteroidota</taxon>
        <taxon>Chitinophagia</taxon>
        <taxon>Chitinophagales</taxon>
        <taxon>Chitinophagaceae</taxon>
        <taxon>Hydrotalea</taxon>
    </lineage>
</organism>
<keyword evidence="10" id="KW-1185">Reference proteome</keyword>
<dbReference type="Proteomes" id="UP000249720">
    <property type="component" value="Unassembled WGS sequence"/>
</dbReference>
<evidence type="ECO:0000256" key="5">
    <source>
        <dbReference type="ARBA" id="ARBA00023136"/>
    </source>
</evidence>
<keyword evidence="3 7" id="KW-1134">Transmembrane beta strand</keyword>
<evidence type="ECO:0000256" key="7">
    <source>
        <dbReference type="PROSITE-ProRule" id="PRU01360"/>
    </source>
</evidence>
<protein>
    <submittedName>
        <fullName evidence="9">TonB-linked SusC/RagA family outer membrane protein</fullName>
    </submittedName>
</protein>
<dbReference type="OrthoDB" id="9768177at2"/>
<accession>A0A2W7RI06</accession>
<dbReference type="SUPFAM" id="SSF49464">
    <property type="entry name" value="Carboxypeptidase regulatory domain-like"/>
    <property type="match status" value="1"/>
</dbReference>
<sequence length="1086" mass="119517">MRSKFLLLSFYFIALFTFTYSVPLLAQNNVVIQGKVLDAQDQKPIDGASITISTSGKGTATNAQGAFKLEASPNAVLVVSYVGYSSEKISLHGRKDVTILLQKEVKSLNEVVVTALGISKQSKALGYAVQSVNTRQITQAQDPNLINNLSGKIAGVYITNGGAGVGSTSRIVIRGENSFTGTNQPLFVVDGVPINNETYFNSAIENSANQGTWAEVDYGNGAAEINPNDIAKITVLKGSTAAALYGSRAANGAVVLTTKKGTAEKGMQGVSFNTTTTFETPLKLPRLQNEYGAGIDAYPLSGAPSTYTYQNGGASNENNIPNWGLKFDPNLKVVQFDSPIPGTPYQAADLIARSIDPTLTPQATPWIGHADHFKNFLQTGITTQNNLSFGGVSDHGSYHFSISNLYNRGILPNTDLRRNGIALRTEHKFNDKLTSNVFIDFINSNSSNRPNIGYGSESVMYTYFGVYGMPINIDLNSLKKQWQTGRDQQNQFRYWNNHDNPYVTMYDNVNSFNKNRLIGNASLKYAFNKAWTAMVRTGTDYYSDHREGHRAFTTVRFPSGGFRTDDINYFENNTDFLVSYNKPHSNLWNFDASVGGNRFMQNISYNRNIANALITPGLYNFSNAQSQLPTLYEQFNKIVYSAYAFADADYKGMLFLNVTGRNDVSSTLPVQHNSFFYPSASVSAILSEMLHLPSAISYLKVRGSVAKVGRDADPYSINNTYITNTPFNSYPLTTGNNVLANKNLLPSSTSTTEFGVEAHLFNNAIGIDATIYNSNTKNEVVQLPIPVSSGYTNAYVNGASINNKGVEIMVTATPIRSKTINGLHWDLNLNFSHNVSVVTALPDGINTYVYAQVTQYDRYYRAIQYDAIVGQRIGNMYGNKFIRDPQGNIVYKNGVPQFTSSQNGLLGNYNPDFVLGWTNNFTYKNFNMSFVVDWHQGGKFYSYTELGVLAGGMSVETLPGRETGIIGKGVMLDGSGKYVPNNVKVDAATYYNGYYNASNNEAFMYNATYVKLREFRLGYTFKNLFGNNSKANMNVSFIARNVLEFTQNKDVDPETLALRGQQILPGTEFLSIPATKSLGISLGLNF</sequence>
<keyword evidence="5 7" id="KW-0472">Membrane</keyword>
<evidence type="ECO:0000259" key="8">
    <source>
        <dbReference type="Pfam" id="PF07715"/>
    </source>
</evidence>
<dbReference type="InterPro" id="IPR008969">
    <property type="entry name" value="CarboxyPept-like_regulatory"/>
</dbReference>
<dbReference type="InterPro" id="IPR012910">
    <property type="entry name" value="Plug_dom"/>
</dbReference>